<dbReference type="Pfam" id="PF13679">
    <property type="entry name" value="Methyltransf_32"/>
    <property type="match status" value="1"/>
</dbReference>
<name>A0A8J4Q0T1_9MYCE</name>
<dbReference type="Proteomes" id="UP000695562">
    <property type="component" value="Unassembled WGS sequence"/>
</dbReference>
<accession>A0A8J4Q0T1</accession>
<dbReference type="InterPro" id="IPR029063">
    <property type="entry name" value="SAM-dependent_MTases_sf"/>
</dbReference>
<comment type="caution">
    <text evidence="2">The sequence shown here is derived from an EMBL/GenBank/DDBJ whole genome shotgun (WGS) entry which is preliminary data.</text>
</comment>
<keyword evidence="3" id="KW-1185">Reference proteome</keyword>
<gene>
    <name evidence="2" type="ORF">CYY_000820</name>
</gene>
<dbReference type="PANTHER" id="PTHR12496:SF0">
    <property type="entry name" value="METHYLTRANSFERASE DOMAIN-CONTAINING PROTEIN"/>
    <property type="match status" value="1"/>
</dbReference>
<dbReference type="AlphaFoldDB" id="A0A8J4Q0T1"/>
<evidence type="ECO:0000313" key="2">
    <source>
        <dbReference type="EMBL" id="KAF2077858.1"/>
    </source>
</evidence>
<dbReference type="InterPro" id="IPR025714">
    <property type="entry name" value="Methyltranfer_dom"/>
</dbReference>
<sequence length="539" mass="62220">MSKIDQIIIDYIGSDNFKCKWNPPNLYRDRTAQQYATDLADFIKKYSFLFQIRSLDFFVLDVWSKLIPEEWRDPLLSMTDTDAMQFHKGTVVLDTFPQSLKEFIHQAVSLWMPTGVHRADESQWSLHSFSLETLFIGMSEKKIHEIKRMAEIVHSVAQVLQPTEMLDIGSGEGYLTQVLSHQFKYSISAVDCSHSFIQGAMKRQSLIEDQRISKELKEKNIDKTTITNTTTTNNITANQRKELKSNEKKVLMKELNITSPNMCVATIHPDMKGDDFIDLLNNNNSSKNYESMMLLGLHTCGNLPATMIQNFIGCNHIDSIIDVGCCYYKVDGNHVFLSEHCKSLDLVLGPAPLKLSCEATEKSQADQESFEYSNRVHFYRVILETWLKKQVFNNRNHDFTIRNLSKTHCATFESYAKASIARINRLQQQQDSNAVHPDITLDSLMEFYKENNFNTDERQKQVSIFLLLRGLLSPVIESLIVLDRWLYLNQFSTTCNSFITPIFDKNLSPRNFIIISYKYPIVSRKDDKDDSIVNQDIKK</sequence>
<dbReference type="SUPFAM" id="SSF53335">
    <property type="entry name" value="S-adenosyl-L-methionine-dependent methyltransferases"/>
    <property type="match status" value="1"/>
</dbReference>
<dbReference type="PANTHER" id="PTHR12496">
    <property type="entry name" value="CGI-41 METHYLTRANSFERASE"/>
    <property type="match status" value="1"/>
</dbReference>
<evidence type="ECO:0000259" key="1">
    <source>
        <dbReference type="Pfam" id="PF13679"/>
    </source>
</evidence>
<dbReference type="InterPro" id="IPR052220">
    <property type="entry name" value="METTL25"/>
</dbReference>
<dbReference type="OrthoDB" id="10258156at2759"/>
<reference evidence="2" key="1">
    <citation type="submission" date="2020-01" db="EMBL/GenBank/DDBJ databases">
        <title>Development of genomics and gene disruption for Polysphondylium violaceum indicates a role for the polyketide synthase stlB in stalk morphogenesis.</title>
        <authorList>
            <person name="Narita B."/>
            <person name="Kawabe Y."/>
            <person name="Kin K."/>
            <person name="Saito T."/>
            <person name="Gibbs R."/>
            <person name="Kuspa A."/>
            <person name="Muzny D."/>
            <person name="Queller D."/>
            <person name="Richards S."/>
            <person name="Strassman J."/>
            <person name="Sucgang R."/>
            <person name="Worley K."/>
            <person name="Schaap P."/>
        </authorList>
    </citation>
    <scope>NUCLEOTIDE SEQUENCE</scope>
    <source>
        <strain evidence="2">QSvi11</strain>
    </source>
</reference>
<dbReference type="EMBL" id="AJWJ01000017">
    <property type="protein sequence ID" value="KAF2077858.1"/>
    <property type="molecule type" value="Genomic_DNA"/>
</dbReference>
<organism evidence="2 3">
    <name type="scientific">Polysphondylium violaceum</name>
    <dbReference type="NCBI Taxonomy" id="133409"/>
    <lineage>
        <taxon>Eukaryota</taxon>
        <taxon>Amoebozoa</taxon>
        <taxon>Evosea</taxon>
        <taxon>Eumycetozoa</taxon>
        <taxon>Dictyostelia</taxon>
        <taxon>Dictyosteliales</taxon>
        <taxon>Dictyosteliaceae</taxon>
        <taxon>Polysphondylium</taxon>
    </lineage>
</organism>
<protein>
    <recommendedName>
        <fullName evidence="1">Methyltransferase domain-containing protein</fullName>
    </recommendedName>
</protein>
<dbReference type="CDD" id="cd02440">
    <property type="entry name" value="AdoMet_MTases"/>
    <property type="match status" value="1"/>
</dbReference>
<dbReference type="Gene3D" id="3.40.50.150">
    <property type="entry name" value="Vaccinia Virus protein VP39"/>
    <property type="match status" value="1"/>
</dbReference>
<proteinExistence type="predicted"/>
<evidence type="ECO:0000313" key="3">
    <source>
        <dbReference type="Proteomes" id="UP000695562"/>
    </source>
</evidence>
<feature type="domain" description="Methyltransferase" evidence="1">
    <location>
        <begin position="141"/>
        <end position="331"/>
    </location>
</feature>